<feature type="domain" description="Histidine kinase N-terminal 7TM region" evidence="2">
    <location>
        <begin position="10"/>
        <end position="219"/>
    </location>
</feature>
<evidence type="ECO:0000259" key="2">
    <source>
        <dbReference type="Pfam" id="PF16927"/>
    </source>
</evidence>
<dbReference type="NCBIfam" id="NF047679">
    <property type="entry name" value="LIC10906_fam"/>
    <property type="match status" value="1"/>
</dbReference>
<keyword evidence="1" id="KW-0472">Membrane</keyword>
<accession>A0ABX4YN66</accession>
<feature type="transmembrane region" description="Helical" evidence="1">
    <location>
        <begin position="34"/>
        <end position="54"/>
    </location>
</feature>
<proteinExistence type="predicted"/>
<keyword evidence="1" id="KW-1133">Transmembrane helix</keyword>
<evidence type="ECO:0000256" key="1">
    <source>
        <dbReference type="SAM" id="Phobius"/>
    </source>
</evidence>
<reference evidence="3" key="1">
    <citation type="submission" date="2018-01" db="EMBL/GenBank/DDBJ databases">
        <title>Genomic characterization of Leptospira inadai serogroup Lyme isolated from captured rat in Brazil and comparative analysis with human reference strain.</title>
        <authorList>
            <person name="Moreno L.Z."/>
            <person name="Loureiro A.P."/>
            <person name="Miraglia F."/>
            <person name="Kremer F.S."/>
            <person name="Eslabao M.R."/>
            <person name="Dellagostin O.A."/>
            <person name="Lilenbaum W."/>
            <person name="Moreno A.M."/>
        </authorList>
    </citation>
    <scope>NUCLEOTIDE SEQUENCE [LARGE SCALE GENOMIC DNA]</scope>
    <source>
        <strain evidence="3">M34/99</strain>
    </source>
</reference>
<sequence>MAAINLTPFFVGSFFLAYYVWMARASIKKIPSSFWFLSISITVWLFFLAFRGLLPNDWRGMALNWTLIPAILIPHFLFLVVKSVLDLKKNYRALRVFDWAAIIFFLFEALIGGIVKVKDPNFFSYTPNPSYHLLIFYIFCSVGFSICLMGRGAIKSRGQIRTQLILMLMGIFVGLFVSIIFVYILPLMGVFMAYLSSFGMGIYITLWSIAILQYDIFEIKLQLLSGTKVPLLIRLSSPFVLFLYHIVDPTDYDRKLLEVKAKIANSLIEFNYELVVRTSLEGDEKSRVIAAQFSRYLK</sequence>
<feature type="transmembrane region" description="Helical" evidence="1">
    <location>
        <begin position="66"/>
        <end position="85"/>
    </location>
</feature>
<keyword evidence="1" id="KW-0812">Transmembrane</keyword>
<dbReference type="InterPro" id="IPR031621">
    <property type="entry name" value="HisKA_7TM"/>
</dbReference>
<dbReference type="RefSeq" id="WP_010419600.1">
    <property type="nucleotide sequence ID" value="NZ_MCRM02000002.1"/>
</dbReference>
<keyword evidence="4" id="KW-1185">Reference proteome</keyword>
<comment type="caution">
    <text evidence="3">The sequence shown here is derived from an EMBL/GenBank/DDBJ whole genome shotgun (WGS) entry which is preliminary data.</text>
</comment>
<protein>
    <recommendedName>
        <fullName evidence="2">Histidine kinase N-terminal 7TM region domain-containing protein</fullName>
    </recommendedName>
</protein>
<feature type="transmembrane region" description="Helical" evidence="1">
    <location>
        <begin position="135"/>
        <end position="154"/>
    </location>
</feature>
<evidence type="ECO:0000313" key="3">
    <source>
        <dbReference type="EMBL" id="PNV76666.1"/>
    </source>
</evidence>
<dbReference type="Pfam" id="PF16927">
    <property type="entry name" value="HisKA_7TM"/>
    <property type="match status" value="1"/>
</dbReference>
<dbReference type="Proteomes" id="UP000094669">
    <property type="component" value="Unassembled WGS sequence"/>
</dbReference>
<feature type="transmembrane region" description="Helical" evidence="1">
    <location>
        <begin position="166"/>
        <end position="185"/>
    </location>
</feature>
<organism evidence="3 4">
    <name type="scientific">Leptospira inadai serovar Lyme</name>
    <dbReference type="NCBI Taxonomy" id="293084"/>
    <lineage>
        <taxon>Bacteria</taxon>
        <taxon>Pseudomonadati</taxon>
        <taxon>Spirochaetota</taxon>
        <taxon>Spirochaetia</taxon>
        <taxon>Leptospirales</taxon>
        <taxon>Leptospiraceae</taxon>
        <taxon>Leptospira</taxon>
    </lineage>
</organism>
<gene>
    <name evidence="3" type="ORF">BES34_003555</name>
</gene>
<dbReference type="EMBL" id="MCRM02000002">
    <property type="protein sequence ID" value="PNV76666.1"/>
    <property type="molecule type" value="Genomic_DNA"/>
</dbReference>
<feature type="transmembrane region" description="Helical" evidence="1">
    <location>
        <begin position="191"/>
        <end position="217"/>
    </location>
</feature>
<feature type="transmembrane region" description="Helical" evidence="1">
    <location>
        <begin position="97"/>
        <end position="115"/>
    </location>
</feature>
<evidence type="ECO:0000313" key="4">
    <source>
        <dbReference type="Proteomes" id="UP000094669"/>
    </source>
</evidence>
<feature type="transmembrane region" description="Helical" evidence="1">
    <location>
        <begin position="6"/>
        <end position="22"/>
    </location>
</feature>
<name>A0ABX4YN66_9LEPT</name>